<evidence type="ECO:0000256" key="2">
    <source>
        <dbReference type="ARBA" id="ARBA00006238"/>
    </source>
</evidence>
<dbReference type="GO" id="GO:0005886">
    <property type="term" value="C:plasma membrane"/>
    <property type="evidence" value="ECO:0007669"/>
    <property type="project" value="UniProtKB-SubCell"/>
</dbReference>
<keyword evidence="5" id="KW-1003">Cell membrane</keyword>
<dbReference type="AlphaFoldDB" id="A0A4R6BJF4"/>
<dbReference type="Proteomes" id="UP000295328">
    <property type="component" value="Unassembled WGS sequence"/>
</dbReference>
<comment type="subcellular location">
    <subcellularLocation>
        <location evidence="1 9">Cell membrane</location>
        <topology evidence="1 9">Multi-pass membrane protein</topology>
    </subcellularLocation>
</comment>
<reference evidence="10 11" key="1">
    <citation type="submission" date="2019-01" db="EMBL/GenBank/DDBJ databases">
        <title>Draft genome sequences of the type strains of six Macrococcus species.</title>
        <authorList>
            <person name="Mazhar S."/>
            <person name="Altermann E."/>
            <person name="Hill C."/>
            <person name="Mcauliffe O."/>
        </authorList>
    </citation>
    <scope>NUCLEOTIDE SEQUENCE [LARGE SCALE GENOMIC DNA]</scope>
    <source>
        <strain evidence="10 11">CCM4809</strain>
    </source>
</reference>
<evidence type="ECO:0000256" key="6">
    <source>
        <dbReference type="ARBA" id="ARBA00022692"/>
    </source>
</evidence>
<comment type="similarity">
    <text evidence="2 9">Belongs to the multidrug resistance efflux pump SepA family.</text>
</comment>
<dbReference type="RefSeq" id="WP_133429687.1">
    <property type="nucleotide sequence ID" value="NZ_BMCC01000009.1"/>
</dbReference>
<evidence type="ECO:0000256" key="5">
    <source>
        <dbReference type="ARBA" id="ARBA00022475"/>
    </source>
</evidence>
<feature type="transmembrane region" description="Helical" evidence="9">
    <location>
        <begin position="94"/>
        <end position="115"/>
    </location>
</feature>
<proteinExistence type="inferred from homology"/>
<feature type="transmembrane region" description="Helical" evidence="9">
    <location>
        <begin position="127"/>
        <end position="145"/>
    </location>
</feature>
<dbReference type="EMBL" id="SCWE01000002">
    <property type="protein sequence ID" value="TDM01671.1"/>
    <property type="molecule type" value="Genomic_DNA"/>
</dbReference>
<evidence type="ECO:0000313" key="11">
    <source>
        <dbReference type="Proteomes" id="UP000295328"/>
    </source>
</evidence>
<keyword evidence="11" id="KW-1185">Reference proteome</keyword>
<evidence type="ECO:0000256" key="3">
    <source>
        <dbReference type="ARBA" id="ARBA00016025"/>
    </source>
</evidence>
<sequence>MKGFKFNFNTIITLSFMTGIFLVSGFIFLVLVSFGLFGLSRILLALHLAEFTYNQSFADNLFYYGSYIAGGFFLLRLIEFMFNNLKRLYPGNQYFVPPNVHVIIVMSATLFFYFLIHINYEHIKINFIVILLIIAILYALTEIFYPNSEDLNQNDEG</sequence>
<dbReference type="Pfam" id="PF17080">
    <property type="entry name" value="SepA"/>
    <property type="match status" value="1"/>
</dbReference>
<evidence type="ECO:0000256" key="1">
    <source>
        <dbReference type="ARBA" id="ARBA00004651"/>
    </source>
</evidence>
<keyword evidence="6 9" id="KW-0812">Transmembrane</keyword>
<keyword evidence="8 9" id="KW-0472">Membrane</keyword>
<comment type="caution">
    <text evidence="10">The sequence shown here is derived from an EMBL/GenBank/DDBJ whole genome shotgun (WGS) entry which is preliminary data.</text>
</comment>
<evidence type="ECO:0000313" key="10">
    <source>
        <dbReference type="EMBL" id="TDM01671.1"/>
    </source>
</evidence>
<keyword evidence="7 9" id="KW-1133">Transmembrane helix</keyword>
<evidence type="ECO:0000256" key="9">
    <source>
        <dbReference type="RuleBase" id="RU362138"/>
    </source>
</evidence>
<protein>
    <recommendedName>
        <fullName evidence="3 9">Multidrug resistance efflux pump SepA</fullName>
    </recommendedName>
    <alternativeName>
        <fullName evidence="9">Antiseptic resistance protein SepA</fullName>
    </alternativeName>
</protein>
<dbReference type="OrthoDB" id="2417783at2"/>
<evidence type="ECO:0000256" key="7">
    <source>
        <dbReference type="ARBA" id="ARBA00022989"/>
    </source>
</evidence>
<comment type="function">
    <text evidence="9">Involved in multidrug efflux.</text>
</comment>
<accession>A0A4R6BJF4</accession>
<dbReference type="InterPro" id="IPR031396">
    <property type="entry name" value="SepA"/>
</dbReference>
<evidence type="ECO:0000256" key="4">
    <source>
        <dbReference type="ARBA" id="ARBA00022448"/>
    </source>
</evidence>
<keyword evidence="4 9" id="KW-0813">Transport</keyword>
<evidence type="ECO:0000256" key="8">
    <source>
        <dbReference type="ARBA" id="ARBA00023136"/>
    </source>
</evidence>
<name>A0A4R6BJF4_9STAP</name>
<feature type="transmembrane region" description="Helical" evidence="9">
    <location>
        <begin position="20"/>
        <end position="49"/>
    </location>
</feature>
<feature type="transmembrane region" description="Helical" evidence="9">
    <location>
        <begin position="61"/>
        <end position="82"/>
    </location>
</feature>
<organism evidence="10 11">
    <name type="scientific">Macrococcus hajekii</name>
    <dbReference type="NCBI Taxonomy" id="198482"/>
    <lineage>
        <taxon>Bacteria</taxon>
        <taxon>Bacillati</taxon>
        <taxon>Bacillota</taxon>
        <taxon>Bacilli</taxon>
        <taxon>Bacillales</taxon>
        <taxon>Staphylococcaceae</taxon>
        <taxon>Macrococcus</taxon>
    </lineage>
</organism>
<gene>
    <name evidence="9" type="primary">sepA</name>
    <name evidence="10" type="ORF">ERX37_05530</name>
</gene>